<evidence type="ECO:0000256" key="1">
    <source>
        <dbReference type="ARBA" id="ARBA00022737"/>
    </source>
</evidence>
<evidence type="ECO:0000259" key="2">
    <source>
        <dbReference type="PROSITE" id="PS50853"/>
    </source>
</evidence>
<dbReference type="InterPro" id="IPR013783">
    <property type="entry name" value="Ig-like_fold"/>
</dbReference>
<dbReference type="PROSITE" id="PS50853">
    <property type="entry name" value="FN3"/>
    <property type="match status" value="1"/>
</dbReference>
<dbReference type="InterPro" id="IPR050964">
    <property type="entry name" value="Striated_Muscle_Regulatory"/>
</dbReference>
<dbReference type="Pfam" id="PF00041">
    <property type="entry name" value="fn3"/>
    <property type="match status" value="1"/>
</dbReference>
<dbReference type="EMBL" id="BARU01037433">
    <property type="protein sequence ID" value="GAH87918.1"/>
    <property type="molecule type" value="Genomic_DNA"/>
</dbReference>
<reference evidence="3" key="1">
    <citation type="journal article" date="2014" name="Front. Microbiol.">
        <title>High frequency of phylogenetically diverse reductive dehalogenase-homologous genes in deep subseafloor sedimentary metagenomes.</title>
        <authorList>
            <person name="Kawai M."/>
            <person name="Futagami T."/>
            <person name="Toyoda A."/>
            <person name="Takaki Y."/>
            <person name="Nishi S."/>
            <person name="Hori S."/>
            <person name="Arai W."/>
            <person name="Tsubouchi T."/>
            <person name="Morono Y."/>
            <person name="Uchiyama I."/>
            <person name="Ito T."/>
            <person name="Fujiyama A."/>
            <person name="Inagaki F."/>
            <person name="Takami H."/>
        </authorList>
    </citation>
    <scope>NUCLEOTIDE SEQUENCE</scope>
    <source>
        <strain evidence="3">Expedition CK06-06</strain>
    </source>
</reference>
<feature type="non-terminal residue" evidence="3">
    <location>
        <position position="248"/>
    </location>
</feature>
<dbReference type="InterPro" id="IPR003961">
    <property type="entry name" value="FN3_dom"/>
</dbReference>
<dbReference type="SUPFAM" id="SSF49265">
    <property type="entry name" value="Fibronectin type III"/>
    <property type="match status" value="1"/>
</dbReference>
<accession>X1L156</accession>
<name>X1L156_9ZZZZ</name>
<dbReference type="SMART" id="SM00060">
    <property type="entry name" value="FN3"/>
    <property type="match status" value="1"/>
</dbReference>
<dbReference type="Gene3D" id="2.60.40.10">
    <property type="entry name" value="Immunoglobulins"/>
    <property type="match status" value="1"/>
</dbReference>
<dbReference type="PANTHER" id="PTHR13817">
    <property type="entry name" value="TITIN"/>
    <property type="match status" value="1"/>
</dbReference>
<feature type="domain" description="Fibronectin type-III" evidence="2">
    <location>
        <begin position="86"/>
        <end position="177"/>
    </location>
</feature>
<sequence length="248" mass="26858">GANLGLLIDYDNTRRRWLIDTGGDIVAADAAMTIPTGTGAGTAARATTGLIKDSLYKYRVHAQQSGDEEDAWIESAQVTTFDVPTAPDTLVIAEKTDTTMLLTWADKSDDETGFIVELSDDGDFGDAEISRVIGSNITQFLFTGLTPGATYHFRVCAYNAVGSSSWTASASGATDAAYEPTEFEKWIRDPNIEPVYLAEVYTKMTLTDFTLESGVVWKKTISASDRGIDILEVFEEGTAYDSTPEEIA</sequence>
<keyword evidence="1" id="KW-0677">Repeat</keyword>
<dbReference type="AlphaFoldDB" id="X1L156"/>
<protein>
    <recommendedName>
        <fullName evidence="2">Fibronectin type-III domain-containing protein</fullName>
    </recommendedName>
</protein>
<gene>
    <name evidence="3" type="ORF">S03H2_58334</name>
</gene>
<comment type="caution">
    <text evidence="3">The sequence shown here is derived from an EMBL/GenBank/DDBJ whole genome shotgun (WGS) entry which is preliminary data.</text>
</comment>
<feature type="non-terminal residue" evidence="3">
    <location>
        <position position="1"/>
    </location>
</feature>
<evidence type="ECO:0000313" key="3">
    <source>
        <dbReference type="EMBL" id="GAH87918.1"/>
    </source>
</evidence>
<dbReference type="InterPro" id="IPR036116">
    <property type="entry name" value="FN3_sf"/>
</dbReference>
<dbReference type="CDD" id="cd00063">
    <property type="entry name" value="FN3"/>
    <property type="match status" value="1"/>
</dbReference>
<organism evidence="3">
    <name type="scientific">marine sediment metagenome</name>
    <dbReference type="NCBI Taxonomy" id="412755"/>
    <lineage>
        <taxon>unclassified sequences</taxon>
        <taxon>metagenomes</taxon>
        <taxon>ecological metagenomes</taxon>
    </lineage>
</organism>
<dbReference type="PANTHER" id="PTHR13817:SF73">
    <property type="entry name" value="FIBRONECTIN TYPE-III DOMAIN-CONTAINING PROTEIN"/>
    <property type="match status" value="1"/>
</dbReference>
<proteinExistence type="predicted"/>